<reference evidence="1 2" key="1">
    <citation type="journal article" date="2022" name="bioRxiv">
        <title>Genomics of Preaxostyla Flagellates Illuminates Evolutionary Transitions and the Path Towards Mitochondrial Loss.</title>
        <authorList>
            <person name="Novak L.V.F."/>
            <person name="Treitli S.C."/>
            <person name="Pyrih J."/>
            <person name="Halakuc P."/>
            <person name="Pipaliya S.V."/>
            <person name="Vacek V."/>
            <person name="Brzon O."/>
            <person name="Soukal P."/>
            <person name="Eme L."/>
            <person name="Dacks J.B."/>
            <person name="Karnkowska A."/>
            <person name="Elias M."/>
            <person name="Hampl V."/>
        </authorList>
    </citation>
    <scope>NUCLEOTIDE SEQUENCE [LARGE SCALE GENOMIC DNA]</scope>
    <source>
        <strain evidence="1">NAU3</strain>
        <tissue evidence="1">Gut</tissue>
    </source>
</reference>
<keyword evidence="2" id="KW-1185">Reference proteome</keyword>
<organism evidence="1 2">
    <name type="scientific">Blattamonas nauphoetae</name>
    <dbReference type="NCBI Taxonomy" id="2049346"/>
    <lineage>
        <taxon>Eukaryota</taxon>
        <taxon>Metamonada</taxon>
        <taxon>Preaxostyla</taxon>
        <taxon>Oxymonadida</taxon>
        <taxon>Blattamonas</taxon>
    </lineage>
</organism>
<protein>
    <submittedName>
        <fullName evidence="1">Uncharacterized protein</fullName>
    </submittedName>
</protein>
<evidence type="ECO:0000313" key="2">
    <source>
        <dbReference type="Proteomes" id="UP001281761"/>
    </source>
</evidence>
<comment type="caution">
    <text evidence="1">The sequence shown here is derived from an EMBL/GenBank/DDBJ whole genome shotgun (WGS) entry which is preliminary data.</text>
</comment>
<sequence>MHSPKREKSGDHSAFQKRYLNSASWVASDPSFPVIDYETWPFSRIGIERRFRDRLTIFIASEFERVFERQESAAPQFSSARRMPCRVVPMQTSRVILSCLVSFPRLWSAVCG</sequence>
<dbReference type="Proteomes" id="UP001281761">
    <property type="component" value="Unassembled WGS sequence"/>
</dbReference>
<proteinExistence type="predicted"/>
<dbReference type="EMBL" id="JARBJD010000467">
    <property type="protein sequence ID" value="KAK2941777.1"/>
    <property type="molecule type" value="Genomic_DNA"/>
</dbReference>
<accession>A0ABQ9WQL2</accession>
<name>A0ABQ9WQL2_9EUKA</name>
<evidence type="ECO:0000313" key="1">
    <source>
        <dbReference type="EMBL" id="KAK2941777.1"/>
    </source>
</evidence>
<gene>
    <name evidence="1" type="ORF">BLNAU_23325</name>
</gene>